<dbReference type="PANTHER" id="PTHR23308">
    <property type="entry name" value="NUCLEAR INHIBITOR OF PROTEIN PHOSPHATASE-1"/>
    <property type="match status" value="1"/>
</dbReference>
<accession>A0AAN7QJZ7</accession>
<feature type="compositionally biased region" description="Low complexity" evidence="1">
    <location>
        <begin position="41"/>
        <end position="52"/>
    </location>
</feature>
<proteinExistence type="predicted"/>
<keyword evidence="4" id="KW-1185">Reference proteome</keyword>
<feature type="region of interest" description="Disordered" evidence="1">
    <location>
        <begin position="1"/>
        <end position="100"/>
    </location>
</feature>
<feature type="compositionally biased region" description="Low complexity" evidence="1">
    <location>
        <begin position="12"/>
        <end position="28"/>
    </location>
</feature>
<feature type="compositionally biased region" description="Basic residues" evidence="1">
    <location>
        <begin position="54"/>
        <end position="70"/>
    </location>
</feature>
<dbReference type="InterPro" id="IPR050923">
    <property type="entry name" value="Cell_Proc_Reg/RNA_Proc"/>
</dbReference>
<dbReference type="InterPro" id="IPR000253">
    <property type="entry name" value="FHA_dom"/>
</dbReference>
<protein>
    <recommendedName>
        <fullName evidence="2">FHA domain-containing protein</fullName>
    </recommendedName>
</protein>
<evidence type="ECO:0000313" key="3">
    <source>
        <dbReference type="EMBL" id="KAK4881778.1"/>
    </source>
</evidence>
<organism evidence="3 4">
    <name type="scientific">Aquatica leii</name>
    <dbReference type="NCBI Taxonomy" id="1421715"/>
    <lineage>
        <taxon>Eukaryota</taxon>
        <taxon>Metazoa</taxon>
        <taxon>Ecdysozoa</taxon>
        <taxon>Arthropoda</taxon>
        <taxon>Hexapoda</taxon>
        <taxon>Insecta</taxon>
        <taxon>Pterygota</taxon>
        <taxon>Neoptera</taxon>
        <taxon>Endopterygota</taxon>
        <taxon>Coleoptera</taxon>
        <taxon>Polyphaga</taxon>
        <taxon>Elateriformia</taxon>
        <taxon>Elateroidea</taxon>
        <taxon>Lampyridae</taxon>
        <taxon>Luciolinae</taxon>
        <taxon>Aquatica</taxon>
    </lineage>
</organism>
<dbReference type="Pfam" id="PF00498">
    <property type="entry name" value="FHA"/>
    <property type="match status" value="1"/>
</dbReference>
<evidence type="ECO:0000313" key="4">
    <source>
        <dbReference type="Proteomes" id="UP001353858"/>
    </source>
</evidence>
<dbReference type="AlphaFoldDB" id="A0AAN7QJZ7"/>
<dbReference type="SUPFAM" id="SSF49879">
    <property type="entry name" value="SMAD/FHA domain"/>
    <property type="match status" value="1"/>
</dbReference>
<reference evidence="4" key="1">
    <citation type="submission" date="2023-01" db="EMBL/GenBank/DDBJ databases">
        <title>Key to firefly adult light organ development and bioluminescence: homeobox transcription factors regulate luciferase expression and transportation to peroxisome.</title>
        <authorList>
            <person name="Fu X."/>
        </authorList>
    </citation>
    <scope>NUCLEOTIDE SEQUENCE [LARGE SCALE GENOMIC DNA]</scope>
</reference>
<dbReference type="Gene3D" id="2.60.200.20">
    <property type="match status" value="1"/>
</dbReference>
<feature type="compositionally biased region" description="Basic residues" evidence="1">
    <location>
        <begin position="1"/>
        <end position="11"/>
    </location>
</feature>
<dbReference type="SMART" id="SM00240">
    <property type="entry name" value="FHA"/>
    <property type="match status" value="1"/>
</dbReference>
<comment type="caution">
    <text evidence="3">The sequence shown here is derived from an EMBL/GenBank/DDBJ whole genome shotgun (WGS) entry which is preliminary data.</text>
</comment>
<dbReference type="InterPro" id="IPR008984">
    <property type="entry name" value="SMAD_FHA_dom_sf"/>
</dbReference>
<evidence type="ECO:0000259" key="2">
    <source>
        <dbReference type="PROSITE" id="PS50006"/>
    </source>
</evidence>
<feature type="domain" description="FHA" evidence="2">
    <location>
        <begin position="127"/>
        <end position="190"/>
    </location>
</feature>
<gene>
    <name evidence="3" type="ORF">RN001_005097</name>
</gene>
<feature type="compositionally biased region" description="Basic and acidic residues" evidence="1">
    <location>
        <begin position="77"/>
        <end position="87"/>
    </location>
</feature>
<dbReference type="PROSITE" id="PS50006">
    <property type="entry name" value="FHA_DOMAIN"/>
    <property type="match status" value="1"/>
</dbReference>
<evidence type="ECO:0000256" key="1">
    <source>
        <dbReference type="SAM" id="MobiDB-lite"/>
    </source>
</evidence>
<sequence length="242" mass="27500">MHKNAKAHKRSSVSSDTSSYVSLSISTSNNKSRSKKHKEISGSSSDISSEIHGSSRKSVARKKNKNKRSRNGSVGLVKKDQKEKNTNPKEISIDYNEPPEAKEPKKKWLLCPVKYDESCPTHEKSVYLIGRLRKVVDIPISHPTCSKQHAALQYRLVKLKKNDGTFTNVVRPYLIDLDSVNGTYVNNKKIESRKYMELHEKDIIKFGNSSVQYVLLQENNNNSDDDDDFYGVENISVKKELN</sequence>
<name>A0AAN7QJZ7_9COLE</name>
<dbReference type="Proteomes" id="UP001353858">
    <property type="component" value="Unassembled WGS sequence"/>
</dbReference>
<dbReference type="EMBL" id="JARPUR010000002">
    <property type="protein sequence ID" value="KAK4881778.1"/>
    <property type="molecule type" value="Genomic_DNA"/>
</dbReference>